<name>A0A3B0SW54_9ZZZZ</name>
<organism evidence="1">
    <name type="scientific">hydrothermal vent metagenome</name>
    <dbReference type="NCBI Taxonomy" id="652676"/>
    <lineage>
        <taxon>unclassified sequences</taxon>
        <taxon>metagenomes</taxon>
        <taxon>ecological metagenomes</taxon>
    </lineage>
</organism>
<reference evidence="1" key="1">
    <citation type="submission" date="2018-06" db="EMBL/GenBank/DDBJ databases">
        <authorList>
            <person name="Zhirakovskaya E."/>
        </authorList>
    </citation>
    <scope>NUCLEOTIDE SEQUENCE</scope>
</reference>
<sequence>MCVINKSVIFLFFMFVFLTPPAISGDEIWTEKKLGKLILKADRAALQKRWHRAIKYGDKILDGAEALNQHSDARYINLLKNVNKYYDKAGRLRDIPSRIKNGYILSNRYLGPSHATSITSRNLYYKLLIANKNYSEAIPLINENTSILTSSREDRFRKLHYLEQLVHLYGLTRKYEKEEKTLLSLIDLNKKLFGKSDEGHTNAILMLAENYCRQQKMAEFAELISQNNLKYYCKYYVK</sequence>
<evidence type="ECO:0000313" key="1">
    <source>
        <dbReference type="EMBL" id="VAV99015.1"/>
    </source>
</evidence>
<proteinExistence type="predicted"/>
<dbReference type="InterPro" id="IPR011990">
    <property type="entry name" value="TPR-like_helical_dom_sf"/>
</dbReference>
<dbReference type="Gene3D" id="1.25.40.10">
    <property type="entry name" value="Tetratricopeptide repeat domain"/>
    <property type="match status" value="1"/>
</dbReference>
<dbReference type="EMBL" id="UOED01000132">
    <property type="protein sequence ID" value="VAV99015.1"/>
    <property type="molecule type" value="Genomic_DNA"/>
</dbReference>
<accession>A0A3B0SW54</accession>
<dbReference type="AlphaFoldDB" id="A0A3B0SW54"/>
<protein>
    <submittedName>
        <fullName evidence="1">Uncharacterized protein</fullName>
    </submittedName>
</protein>
<gene>
    <name evidence="1" type="ORF">MNBD_ALPHA02-1431</name>
</gene>